<dbReference type="PANTHER" id="PTHR31636">
    <property type="entry name" value="OSJNBA0084A10.13 PROTEIN-RELATED"/>
    <property type="match status" value="1"/>
</dbReference>
<reference evidence="5" key="1">
    <citation type="journal article" date="2018" name="Gigascience">
        <title>Genome assembly of the Pink Ipe (Handroanthus impetiginosus, Bignoniaceae), a highly valued, ecologically keystone Neotropical timber forest tree.</title>
        <authorList>
            <person name="Silva-Junior O.B."/>
            <person name="Grattapaglia D."/>
            <person name="Novaes E."/>
            <person name="Collevatti R.G."/>
        </authorList>
    </citation>
    <scope>NUCLEOTIDE SEQUENCE [LARGE SCALE GENOMIC DNA]</scope>
    <source>
        <strain evidence="5">cv. UFG-1</strain>
    </source>
</reference>
<dbReference type="AlphaFoldDB" id="A0A2G9HDJ7"/>
<evidence type="ECO:0000256" key="2">
    <source>
        <dbReference type="ARBA" id="ARBA00023163"/>
    </source>
</evidence>
<dbReference type="Pfam" id="PF03514">
    <property type="entry name" value="GRAS"/>
    <property type="match status" value="1"/>
</dbReference>
<comment type="similarity">
    <text evidence="3">Belongs to the GRAS family.</text>
</comment>
<keyword evidence="5" id="KW-1185">Reference proteome</keyword>
<comment type="caution">
    <text evidence="3">Lacks conserved residue(s) required for the propagation of feature annotation.</text>
</comment>
<feature type="region of interest" description="Leucine repeat II (LRII)" evidence="3">
    <location>
        <begin position="340"/>
        <end position="372"/>
    </location>
</feature>
<accession>A0A2G9HDJ7</accession>
<dbReference type="InterPro" id="IPR005202">
    <property type="entry name" value="TF_GRAS"/>
</dbReference>
<protein>
    <submittedName>
        <fullName evidence="4">Uncharacterized protein</fullName>
    </submittedName>
</protein>
<evidence type="ECO:0000313" key="4">
    <source>
        <dbReference type="EMBL" id="PIN15605.1"/>
    </source>
</evidence>
<name>A0A2G9HDJ7_9LAMI</name>
<feature type="region of interest" description="SAW" evidence="3">
    <location>
        <begin position="475"/>
        <end position="551"/>
    </location>
</feature>
<keyword evidence="2" id="KW-0804">Transcription</keyword>
<dbReference type="EMBL" id="NKXS01002044">
    <property type="protein sequence ID" value="PIN15605.1"/>
    <property type="molecule type" value="Genomic_DNA"/>
</dbReference>
<gene>
    <name evidence="4" type="ORF">CDL12_11749</name>
</gene>
<dbReference type="STRING" id="429701.A0A2G9HDJ7"/>
<dbReference type="Proteomes" id="UP000231279">
    <property type="component" value="Unassembled WGS sequence"/>
</dbReference>
<evidence type="ECO:0000256" key="1">
    <source>
        <dbReference type="ARBA" id="ARBA00023015"/>
    </source>
</evidence>
<organism evidence="4 5">
    <name type="scientific">Handroanthus impetiginosus</name>
    <dbReference type="NCBI Taxonomy" id="429701"/>
    <lineage>
        <taxon>Eukaryota</taxon>
        <taxon>Viridiplantae</taxon>
        <taxon>Streptophyta</taxon>
        <taxon>Embryophyta</taxon>
        <taxon>Tracheophyta</taxon>
        <taxon>Spermatophyta</taxon>
        <taxon>Magnoliopsida</taxon>
        <taxon>eudicotyledons</taxon>
        <taxon>Gunneridae</taxon>
        <taxon>Pentapetalae</taxon>
        <taxon>asterids</taxon>
        <taxon>lamiids</taxon>
        <taxon>Lamiales</taxon>
        <taxon>Bignoniaceae</taxon>
        <taxon>Crescentiina</taxon>
        <taxon>Tabebuia alliance</taxon>
        <taxon>Handroanthus</taxon>
    </lineage>
</organism>
<sequence length="553" mass="63142">MSMADAVFSSFQFTAGDYDPRQEAISTNKQVDQWFEMDDSGLMELFSSVFDEENNNDTMEKKYESLRNLPPNVSDDFWNEIISEEIEENLEAKQHHHLKQKPRSFSLASCDRLMSDYGNILTMPREGNMNNTGERKLSMDEILRLAGERFIQFSTNRVDGISMFIHPYGSFLSGLSMDDTRDVELLRLLLVAGEYVGTQHFDLANKLISRCLWMASGSGSPVQRVVFYFSEALQEKINRESGRRININEKKRKPEKGLALGTNNTFLATHQGLPFSQVMQFAGIQSIIENVKTAQKIHLIDLQIRSGIQWTALMQGLAECKIQHLKITAVGTVDQRYMEETGTRLLNFANSLNLPFSFKVVYVTDMREFEESLLDIEADDTVAVYSYTMLRSMISKSDVLESVMRSITRLKPALMVVIEVEANHNSPSFVDRFIEALLFYSAFFDCLEDCMERNSEYRRILEETYFGEGIVNIVAADGQERITRNIKLDVWRAFFKRFGMIEIELSESSKYQASLVVKQFAQGSSCTLECNGKGLTVGWKGTPLHSLTAWKFS</sequence>
<keyword evidence="1" id="KW-0805">Transcription regulation</keyword>
<evidence type="ECO:0000256" key="3">
    <source>
        <dbReference type="PROSITE-ProRule" id="PRU01191"/>
    </source>
</evidence>
<dbReference type="OrthoDB" id="770224at2759"/>
<evidence type="ECO:0000313" key="5">
    <source>
        <dbReference type="Proteomes" id="UP000231279"/>
    </source>
</evidence>
<dbReference type="PROSITE" id="PS50985">
    <property type="entry name" value="GRAS"/>
    <property type="match status" value="1"/>
</dbReference>
<comment type="caution">
    <text evidence="4">The sequence shown here is derived from an EMBL/GenBank/DDBJ whole genome shotgun (WGS) entry which is preliminary data.</text>
</comment>
<proteinExistence type="inferred from homology"/>